<evidence type="ECO:0000256" key="6">
    <source>
        <dbReference type="RuleBase" id="RU364151"/>
    </source>
</evidence>
<evidence type="ECO:0000256" key="1">
    <source>
        <dbReference type="ARBA" id="ARBA00004123"/>
    </source>
</evidence>
<feature type="compositionally biased region" description="Basic residues" evidence="7">
    <location>
        <begin position="227"/>
        <end position="240"/>
    </location>
</feature>
<keyword evidence="4 6" id="KW-0804">Transcription</keyword>
<evidence type="ECO:0000256" key="5">
    <source>
        <dbReference type="ARBA" id="ARBA00023242"/>
    </source>
</evidence>
<gene>
    <name evidence="8" type="primary">EOG090X0DK3</name>
    <name evidence="6" type="synonym">MED19</name>
</gene>
<feature type="compositionally biased region" description="Gly residues" evidence="7">
    <location>
        <begin position="190"/>
        <end position="208"/>
    </location>
</feature>
<feature type="compositionally biased region" description="Low complexity" evidence="7">
    <location>
        <begin position="18"/>
        <end position="35"/>
    </location>
</feature>
<name>A0A4Y7MTL9_DAPPU</name>
<keyword evidence="5 6" id="KW-0539">Nucleus</keyword>
<keyword evidence="3 6" id="KW-0805">Transcription regulation</keyword>
<dbReference type="EMBL" id="LR014284">
    <property type="protein sequence ID" value="SVE83903.1"/>
    <property type="molecule type" value="mRNA"/>
</dbReference>
<dbReference type="GO" id="GO:0006357">
    <property type="term" value="P:regulation of transcription by RNA polymerase II"/>
    <property type="evidence" value="ECO:0007669"/>
    <property type="project" value="InterPro"/>
</dbReference>
<feature type="region of interest" description="Disordered" evidence="7">
    <location>
        <begin position="277"/>
        <end position="301"/>
    </location>
</feature>
<comment type="subunit">
    <text evidence="6">Component of the Mediator complex.</text>
</comment>
<reference evidence="8" key="1">
    <citation type="submission" date="2018-08" db="EMBL/GenBank/DDBJ databases">
        <authorList>
            <person name="Cornetti L."/>
        </authorList>
    </citation>
    <scope>NUCLEOTIDE SEQUENCE</scope>
    <source>
        <strain evidence="8">CH-H</strain>
    </source>
</reference>
<feature type="region of interest" description="Disordered" evidence="7">
    <location>
        <begin position="151"/>
        <end position="253"/>
    </location>
</feature>
<evidence type="ECO:0000256" key="3">
    <source>
        <dbReference type="ARBA" id="ARBA00023015"/>
    </source>
</evidence>
<dbReference type="AlphaFoldDB" id="A0A4Y7MTL9"/>
<proteinExistence type="evidence at transcript level"/>
<dbReference type="Pfam" id="PF10278">
    <property type="entry name" value="Med19"/>
    <property type="match status" value="1"/>
</dbReference>
<evidence type="ECO:0000313" key="8">
    <source>
        <dbReference type="EMBL" id="SVE83903.1"/>
    </source>
</evidence>
<comment type="subcellular location">
    <subcellularLocation>
        <location evidence="1 6">Nucleus</location>
    </subcellularLocation>
</comment>
<sequence>MSESFTIQVADSLRRFEPNSPRSSPRGNRSPVVPRQQDSTGTLKTTISLGKTPTIVHTGPFYLHKELPGDTDLTGATNLMAHYNLEHSYNKFSGKKFKDSLSSFLPGLPGMIDTPGNTDNSSLRSIIEKPPIGGKELVFLNSSQLAGFRLHPGPLPEQYQTSSLAPLKKKQKHKKHKKSSEISIQETGAGIAGPGIGVVGEGGAGSGGESYEKKHKKQKRHEDEKDRKKKKKEKKKKKQKHSPEHPGASASIVTVFFQNEDSAFLGEAFADVIQPDEKLHGDDELAANRKRQRNIQKELSF</sequence>
<comment type="similarity">
    <text evidence="2 6">Belongs to the Mediator complex subunit 19 family.</text>
</comment>
<evidence type="ECO:0000256" key="7">
    <source>
        <dbReference type="SAM" id="MobiDB-lite"/>
    </source>
</evidence>
<feature type="compositionally biased region" description="Basic and acidic residues" evidence="7">
    <location>
        <begin position="277"/>
        <end position="287"/>
    </location>
</feature>
<dbReference type="OrthoDB" id="10044050at2759"/>
<feature type="compositionally biased region" description="Basic residues" evidence="7">
    <location>
        <begin position="167"/>
        <end position="178"/>
    </location>
</feature>
<evidence type="ECO:0000256" key="4">
    <source>
        <dbReference type="ARBA" id="ARBA00023163"/>
    </source>
</evidence>
<dbReference type="InterPro" id="IPR019403">
    <property type="entry name" value="Mediator_Med19_met"/>
</dbReference>
<evidence type="ECO:0000256" key="2">
    <source>
        <dbReference type="ARBA" id="ARBA00009259"/>
    </source>
</evidence>
<feature type="region of interest" description="Disordered" evidence="7">
    <location>
        <begin position="11"/>
        <end position="42"/>
    </location>
</feature>
<keyword evidence="6" id="KW-0010">Activator</keyword>
<dbReference type="PANTHER" id="PTHR22536:SF1">
    <property type="entry name" value="MEDIATOR OF RNA POLYMERASE II TRANSCRIPTION SUBUNIT 19"/>
    <property type="match status" value="1"/>
</dbReference>
<accession>A0A4Y7MTL9</accession>
<dbReference type="GO" id="GO:0016592">
    <property type="term" value="C:mediator complex"/>
    <property type="evidence" value="ECO:0007669"/>
    <property type="project" value="InterPro"/>
</dbReference>
<comment type="function">
    <text evidence="6">Component of the Mediator complex, a coactivator involved in the regulated transcription of nearly all RNA polymerase II-dependent genes. Mediator functions as a bridge to convey information from gene-specific regulatory proteins to the basal RNA polymerase II transcription machinery. Mediator is recruited to promoters by direct interactions with regulatory proteins and serves as a scaffold for the assembly of a functional preinitiation complex with RNA polymerase II and the general transcription factors.</text>
</comment>
<organism evidence="8">
    <name type="scientific">Daphnia pulex</name>
    <name type="common">Water flea</name>
    <dbReference type="NCBI Taxonomy" id="6669"/>
    <lineage>
        <taxon>Eukaryota</taxon>
        <taxon>Metazoa</taxon>
        <taxon>Ecdysozoa</taxon>
        <taxon>Arthropoda</taxon>
        <taxon>Crustacea</taxon>
        <taxon>Branchiopoda</taxon>
        <taxon>Diplostraca</taxon>
        <taxon>Cladocera</taxon>
        <taxon>Anomopoda</taxon>
        <taxon>Daphniidae</taxon>
        <taxon>Daphnia</taxon>
    </lineage>
</organism>
<dbReference type="GO" id="GO:0003712">
    <property type="term" value="F:transcription coregulator activity"/>
    <property type="evidence" value="ECO:0007669"/>
    <property type="project" value="InterPro"/>
</dbReference>
<protein>
    <recommendedName>
        <fullName evidence="6">Mediator of RNA polymerase II transcription subunit 19</fullName>
    </recommendedName>
    <alternativeName>
        <fullName evidence="6">Mediator complex subunit 19</fullName>
    </alternativeName>
</protein>
<dbReference type="PANTHER" id="PTHR22536">
    <property type="entry name" value="LUNG CANCER METASTASIS-RELATED LCMR1 PROTEIN"/>
    <property type="match status" value="1"/>
</dbReference>